<name>A0A2U2B5H5_9BACT</name>
<protein>
    <submittedName>
        <fullName evidence="3">Oxidoreductase</fullName>
    </submittedName>
</protein>
<dbReference type="PRINTS" id="PR00081">
    <property type="entry name" value="GDHRDH"/>
</dbReference>
<keyword evidence="2" id="KW-0560">Oxidoreductase</keyword>
<dbReference type="GO" id="GO:0016491">
    <property type="term" value="F:oxidoreductase activity"/>
    <property type="evidence" value="ECO:0007669"/>
    <property type="project" value="UniProtKB-KW"/>
</dbReference>
<dbReference type="Gene3D" id="3.40.50.720">
    <property type="entry name" value="NAD(P)-binding Rossmann-like Domain"/>
    <property type="match status" value="1"/>
</dbReference>
<dbReference type="OrthoDB" id="9803333at2"/>
<dbReference type="RefSeq" id="WP_109265515.1">
    <property type="nucleotide sequence ID" value="NZ_QEWP01000016.1"/>
</dbReference>
<keyword evidence="4" id="KW-1185">Reference proteome</keyword>
<dbReference type="CDD" id="cd05233">
    <property type="entry name" value="SDR_c"/>
    <property type="match status" value="1"/>
</dbReference>
<sequence length="261" mass="28140">MLTIDLTDKVALVTGVSSGIGAGVAKMLAKAGCHIAGCAKESAKTPEAEAFFESVNKSGQKSYYESVDVTSKEQLKTFVDNVAREFKRIDIVVSNAGMNVFKGASSCTEEEWTYNHELNLASHWRLANYTQKHLEANTGTFIVMCSNHAYASIPGCFPYNVTKTALTGLVRSLSIEWGPSVRVLGLAPGFIDTPGNNKWFESFPNASAERQRTVNMHPAGKLGTPEEIGGWCAFLSSEYAAFATGSTYLIDGGRSALLQDS</sequence>
<evidence type="ECO:0000256" key="1">
    <source>
        <dbReference type="ARBA" id="ARBA00006484"/>
    </source>
</evidence>
<accession>A0A2U2B5H5</accession>
<dbReference type="SUPFAM" id="SSF51735">
    <property type="entry name" value="NAD(P)-binding Rossmann-fold domains"/>
    <property type="match status" value="1"/>
</dbReference>
<dbReference type="PROSITE" id="PS00061">
    <property type="entry name" value="ADH_SHORT"/>
    <property type="match status" value="1"/>
</dbReference>
<gene>
    <name evidence="3" type="ORF">DDZ16_16125</name>
</gene>
<comment type="similarity">
    <text evidence="1">Belongs to the short-chain dehydrogenases/reductases (SDR) family.</text>
</comment>
<proteinExistence type="inferred from homology"/>
<dbReference type="Pfam" id="PF13561">
    <property type="entry name" value="adh_short_C2"/>
    <property type="match status" value="1"/>
</dbReference>
<dbReference type="InterPro" id="IPR036291">
    <property type="entry name" value="NAD(P)-bd_dom_sf"/>
</dbReference>
<dbReference type="PANTHER" id="PTHR43639:SF1">
    <property type="entry name" value="SHORT-CHAIN DEHYDROGENASE_REDUCTASE FAMILY PROTEIN"/>
    <property type="match status" value="1"/>
</dbReference>
<evidence type="ECO:0000256" key="2">
    <source>
        <dbReference type="ARBA" id="ARBA00023002"/>
    </source>
</evidence>
<organism evidence="3 4">
    <name type="scientific">Marinilabilia rubra</name>
    <dbReference type="NCBI Taxonomy" id="2162893"/>
    <lineage>
        <taxon>Bacteria</taxon>
        <taxon>Pseudomonadati</taxon>
        <taxon>Bacteroidota</taxon>
        <taxon>Bacteroidia</taxon>
        <taxon>Marinilabiliales</taxon>
        <taxon>Marinilabiliaceae</taxon>
        <taxon>Marinilabilia</taxon>
    </lineage>
</organism>
<evidence type="ECO:0000313" key="3">
    <source>
        <dbReference type="EMBL" id="PWD98305.1"/>
    </source>
</evidence>
<dbReference type="EMBL" id="QEWP01000016">
    <property type="protein sequence ID" value="PWD98305.1"/>
    <property type="molecule type" value="Genomic_DNA"/>
</dbReference>
<dbReference type="PANTHER" id="PTHR43639">
    <property type="entry name" value="OXIDOREDUCTASE, SHORT-CHAIN DEHYDROGENASE/REDUCTASE FAMILY (AFU_ORTHOLOGUE AFUA_5G02870)"/>
    <property type="match status" value="1"/>
</dbReference>
<reference evidence="3 4" key="1">
    <citation type="submission" date="2018-05" db="EMBL/GenBank/DDBJ databases">
        <title>Marinilabilia rubrum sp. nov., isolated from saltern sediment.</title>
        <authorList>
            <person name="Zhang R."/>
        </authorList>
    </citation>
    <scope>NUCLEOTIDE SEQUENCE [LARGE SCALE GENOMIC DNA]</scope>
    <source>
        <strain evidence="3 4">WTE16</strain>
    </source>
</reference>
<dbReference type="InterPro" id="IPR020904">
    <property type="entry name" value="Sc_DH/Rdtase_CS"/>
</dbReference>
<dbReference type="AlphaFoldDB" id="A0A2U2B5H5"/>
<comment type="caution">
    <text evidence="3">The sequence shown here is derived from an EMBL/GenBank/DDBJ whole genome shotgun (WGS) entry which is preliminary data.</text>
</comment>
<evidence type="ECO:0000313" key="4">
    <source>
        <dbReference type="Proteomes" id="UP000244956"/>
    </source>
</evidence>
<dbReference type="FunFam" id="3.40.50.720:FF:000084">
    <property type="entry name" value="Short-chain dehydrogenase reductase"/>
    <property type="match status" value="1"/>
</dbReference>
<dbReference type="Proteomes" id="UP000244956">
    <property type="component" value="Unassembled WGS sequence"/>
</dbReference>
<dbReference type="InterPro" id="IPR002347">
    <property type="entry name" value="SDR_fam"/>
</dbReference>